<feature type="region of interest" description="Disordered" evidence="1">
    <location>
        <begin position="95"/>
        <end position="135"/>
    </location>
</feature>
<gene>
    <name evidence="2" type="ORF">KFL_007240010</name>
</gene>
<evidence type="ECO:0000256" key="1">
    <source>
        <dbReference type="SAM" id="MobiDB-lite"/>
    </source>
</evidence>
<reference evidence="2 3" key="1">
    <citation type="journal article" date="2014" name="Nat. Commun.">
        <title>Klebsormidium flaccidum genome reveals primary factors for plant terrestrial adaptation.</title>
        <authorList>
            <person name="Hori K."/>
            <person name="Maruyama F."/>
            <person name="Fujisawa T."/>
            <person name="Togashi T."/>
            <person name="Yamamoto N."/>
            <person name="Seo M."/>
            <person name="Sato S."/>
            <person name="Yamada T."/>
            <person name="Mori H."/>
            <person name="Tajima N."/>
            <person name="Moriyama T."/>
            <person name="Ikeuchi M."/>
            <person name="Watanabe M."/>
            <person name="Wada H."/>
            <person name="Kobayashi K."/>
            <person name="Saito M."/>
            <person name="Masuda T."/>
            <person name="Sasaki-Sekimoto Y."/>
            <person name="Mashiguchi K."/>
            <person name="Awai K."/>
            <person name="Shimojima M."/>
            <person name="Masuda S."/>
            <person name="Iwai M."/>
            <person name="Nobusawa T."/>
            <person name="Narise T."/>
            <person name="Kondo S."/>
            <person name="Saito H."/>
            <person name="Sato R."/>
            <person name="Murakawa M."/>
            <person name="Ihara Y."/>
            <person name="Oshima-Yamada Y."/>
            <person name="Ohtaka K."/>
            <person name="Satoh M."/>
            <person name="Sonobe K."/>
            <person name="Ishii M."/>
            <person name="Ohtani R."/>
            <person name="Kanamori-Sato M."/>
            <person name="Honoki R."/>
            <person name="Miyazaki D."/>
            <person name="Mochizuki H."/>
            <person name="Umetsu J."/>
            <person name="Higashi K."/>
            <person name="Shibata D."/>
            <person name="Kamiya Y."/>
            <person name="Sato N."/>
            <person name="Nakamura Y."/>
            <person name="Tabata S."/>
            <person name="Ida S."/>
            <person name="Kurokawa K."/>
            <person name="Ohta H."/>
        </authorList>
    </citation>
    <scope>NUCLEOTIDE SEQUENCE [LARGE SCALE GENOMIC DNA]</scope>
    <source>
        <strain evidence="2 3">NIES-2285</strain>
    </source>
</reference>
<proteinExistence type="predicted"/>
<sequence>MLGGGNKLGGGGSAEVKLVARKAGGRAGGGGARRTLWVAICGPEERVPRGGGGKLTGRASDGGEIGVSGREGAGLVGEGGGAGRTVRAAMAGAVEGLSKGGGGKSTEKTADGGESVDSERRGAGPVEKGGGAGRTAPVAVAAGVVEITPRGGGGKSLERAAHGGENVESGAGLVGEGVGVAISSEGGGTRLELGRGNWLVEQWYSQQVGGWLGLHYYQLGQTLDLGTGGQCKPERQKEGGWMGDLCLGWTQMGIEVGKLLRIRQCWEGEYQKEEKEMMMRGFQ</sequence>
<accession>A0A1Y1IJV4</accession>
<name>A0A1Y1IJV4_KLENI</name>
<feature type="compositionally biased region" description="Basic and acidic residues" evidence="1">
    <location>
        <begin position="105"/>
        <end position="122"/>
    </location>
</feature>
<feature type="region of interest" description="Disordered" evidence="1">
    <location>
        <begin position="44"/>
        <end position="72"/>
    </location>
</feature>
<organism evidence="2 3">
    <name type="scientific">Klebsormidium nitens</name>
    <name type="common">Green alga</name>
    <name type="synonym">Ulothrix nitens</name>
    <dbReference type="NCBI Taxonomy" id="105231"/>
    <lineage>
        <taxon>Eukaryota</taxon>
        <taxon>Viridiplantae</taxon>
        <taxon>Streptophyta</taxon>
        <taxon>Klebsormidiophyceae</taxon>
        <taxon>Klebsormidiales</taxon>
        <taxon>Klebsormidiaceae</taxon>
        <taxon>Klebsormidium</taxon>
    </lineage>
</organism>
<feature type="region of interest" description="Disordered" evidence="1">
    <location>
        <begin position="149"/>
        <end position="169"/>
    </location>
</feature>
<evidence type="ECO:0000313" key="3">
    <source>
        <dbReference type="Proteomes" id="UP000054558"/>
    </source>
</evidence>
<keyword evidence="3" id="KW-1185">Reference proteome</keyword>
<evidence type="ECO:0000313" key="2">
    <source>
        <dbReference type="EMBL" id="GAQ91074.1"/>
    </source>
</evidence>
<protein>
    <submittedName>
        <fullName evidence="2">Uncharacterized protein</fullName>
    </submittedName>
</protein>
<feature type="compositionally biased region" description="Gly residues" evidence="1">
    <location>
        <begin position="63"/>
        <end position="72"/>
    </location>
</feature>
<dbReference type="OMA" id="HAPEVHY"/>
<dbReference type="Proteomes" id="UP000054558">
    <property type="component" value="Unassembled WGS sequence"/>
</dbReference>
<dbReference type="AlphaFoldDB" id="A0A1Y1IJV4"/>
<dbReference type="EMBL" id="DF237673">
    <property type="protein sequence ID" value="GAQ91074.1"/>
    <property type="molecule type" value="Genomic_DNA"/>
</dbReference>